<gene>
    <name evidence="1" type="ORF">HMPREF0077_0289</name>
</gene>
<dbReference type="InterPro" id="IPR009711">
    <property type="entry name" value="UPF0473"/>
</dbReference>
<comment type="caution">
    <text evidence="1">The sequence shown here is derived from an EMBL/GenBank/DDBJ whole genome shotgun (WGS) entry which is preliminary data.</text>
</comment>
<dbReference type="RefSeq" id="WP_004835985.1">
    <property type="nucleotide sequence ID" value="NZ_GG666295.1"/>
</dbReference>
<proteinExistence type="predicted"/>
<dbReference type="HOGENOM" id="CLU_146610_8_2_9"/>
<dbReference type="Proteomes" id="UP000003744">
    <property type="component" value="Unassembled WGS sequence"/>
</dbReference>
<dbReference type="eggNOG" id="ENOG5033IRZ">
    <property type="taxonomic scope" value="Bacteria"/>
</dbReference>
<reference evidence="1 2" key="1">
    <citation type="submission" date="2009-01" db="EMBL/GenBank/DDBJ databases">
        <authorList>
            <person name="Qin X."/>
            <person name="Bachman B."/>
            <person name="Battles P."/>
            <person name="Bell A."/>
            <person name="Bess C."/>
            <person name="Bickham C."/>
            <person name="Chaboub L."/>
            <person name="Chen D."/>
            <person name="Coyle M."/>
            <person name="Deiros D.R."/>
            <person name="Dinh H."/>
            <person name="Forbes L."/>
            <person name="Fowler G."/>
            <person name="Francisco L."/>
            <person name="Fu Q."/>
            <person name="Gubbala S."/>
            <person name="Hale W."/>
            <person name="Han Y."/>
            <person name="Hemphill L."/>
            <person name="Highlander S.K."/>
            <person name="Hirani K."/>
            <person name="Hogues M."/>
            <person name="Jackson L."/>
            <person name="Jakkamsetti A."/>
            <person name="Javaid M."/>
            <person name="Jiang H."/>
            <person name="Korchina V."/>
            <person name="Kovar C."/>
            <person name="Lara F."/>
            <person name="Lee S."/>
            <person name="Mata R."/>
            <person name="Mathew T."/>
            <person name="Moen C."/>
            <person name="Morales K."/>
            <person name="Munidasa M."/>
            <person name="Nazareth L."/>
            <person name="Ngo R."/>
            <person name="Nguyen L."/>
            <person name="Okwuonu G."/>
            <person name="Ongeri F."/>
            <person name="Patil S."/>
            <person name="Petrosino J."/>
            <person name="Pham C."/>
            <person name="Pham P."/>
            <person name="Pu L.-L."/>
            <person name="Puazo M."/>
            <person name="Raj R."/>
            <person name="Reid J."/>
            <person name="Rouhana J."/>
            <person name="Saada N."/>
            <person name="Shang Y."/>
            <person name="Simmons D."/>
            <person name="Thornton R."/>
            <person name="Warren J."/>
            <person name="Weissenberger G."/>
            <person name="Zhang J."/>
            <person name="Zhang L."/>
            <person name="Zhou C."/>
            <person name="Zhu D."/>
            <person name="Muzny D."/>
            <person name="Worley K."/>
            <person name="Gibbs R."/>
        </authorList>
    </citation>
    <scope>NUCLEOTIDE SEQUENCE [LARGE SCALE GENOMIC DNA]</scope>
    <source>
        <strain evidence="1 2">ATCC 35098</strain>
    </source>
</reference>
<evidence type="ECO:0000313" key="1">
    <source>
        <dbReference type="EMBL" id="EEI83560.1"/>
    </source>
</evidence>
<name>C2CFM9_9FIRM</name>
<dbReference type="EMBL" id="ACGC01000013">
    <property type="protein sequence ID" value="EEI83560.1"/>
    <property type="molecule type" value="Genomic_DNA"/>
</dbReference>
<dbReference type="AlphaFoldDB" id="C2CFM9"/>
<evidence type="ECO:0000313" key="2">
    <source>
        <dbReference type="Proteomes" id="UP000003744"/>
    </source>
</evidence>
<sequence>MDKIILLDEEDNEVEFEILDTFGVDEANYAALKQKGDDLILIVEVIENNGDVEFRTIEDEDLLDEIIGIYEEMKEDLDEY</sequence>
<organism evidence="1 2">
    <name type="scientific">Anaerococcus tetradius ATCC 35098</name>
    <dbReference type="NCBI Taxonomy" id="525255"/>
    <lineage>
        <taxon>Bacteria</taxon>
        <taxon>Bacillati</taxon>
        <taxon>Bacillota</taxon>
        <taxon>Tissierellia</taxon>
        <taxon>Tissierellales</taxon>
        <taxon>Peptoniphilaceae</taxon>
        <taxon>Anaerococcus</taxon>
    </lineage>
</organism>
<dbReference type="Pfam" id="PF06949">
    <property type="entry name" value="DUF1292"/>
    <property type="match status" value="1"/>
</dbReference>
<evidence type="ECO:0008006" key="3">
    <source>
        <dbReference type="Google" id="ProtNLM"/>
    </source>
</evidence>
<accession>C2CFM9</accession>
<protein>
    <recommendedName>
        <fullName evidence="3">DUF1292 domain-containing protein</fullName>
    </recommendedName>
</protein>